<dbReference type="Pfam" id="PF00172">
    <property type="entry name" value="Zn_clus"/>
    <property type="match status" value="1"/>
</dbReference>
<dbReference type="Proteomes" id="UP000326877">
    <property type="component" value="Unassembled WGS sequence"/>
</dbReference>
<dbReference type="PRINTS" id="PR00755">
    <property type="entry name" value="AFLATOXINBRP"/>
</dbReference>
<gene>
    <name evidence="6" type="ORF">BDV23DRAFT_168316</name>
</gene>
<evidence type="ECO:0000313" key="6">
    <source>
        <dbReference type="EMBL" id="KAE8396016.1"/>
    </source>
</evidence>
<proteinExistence type="predicted"/>
<protein>
    <recommendedName>
        <fullName evidence="5">Zn(2)-C6 fungal-type domain-containing protein</fullName>
    </recommendedName>
</protein>
<dbReference type="SMART" id="SM00066">
    <property type="entry name" value="GAL4"/>
    <property type="match status" value="1"/>
</dbReference>
<dbReference type="EMBL" id="ML735216">
    <property type="protein sequence ID" value="KAE8396016.1"/>
    <property type="molecule type" value="Genomic_DNA"/>
</dbReference>
<reference evidence="6" key="1">
    <citation type="submission" date="2019-04" db="EMBL/GenBank/DDBJ databases">
        <title>Friends and foes A comparative genomics studyof 23 Aspergillus species from section Flavi.</title>
        <authorList>
            <consortium name="DOE Joint Genome Institute"/>
            <person name="Kjaerbolling I."/>
            <person name="Vesth T."/>
            <person name="Frisvad J.C."/>
            <person name="Nybo J.L."/>
            <person name="Theobald S."/>
            <person name="Kildgaard S."/>
            <person name="Isbrandt T."/>
            <person name="Kuo A."/>
            <person name="Sato A."/>
            <person name="Lyhne E.K."/>
            <person name="Kogle M.E."/>
            <person name="Wiebenga A."/>
            <person name="Kun R.S."/>
            <person name="Lubbers R.J."/>
            <person name="Makela M.R."/>
            <person name="Barry K."/>
            <person name="Chovatia M."/>
            <person name="Clum A."/>
            <person name="Daum C."/>
            <person name="Haridas S."/>
            <person name="He G."/>
            <person name="LaButti K."/>
            <person name="Lipzen A."/>
            <person name="Mondo S."/>
            <person name="Riley R."/>
            <person name="Salamov A."/>
            <person name="Simmons B.A."/>
            <person name="Magnuson J.K."/>
            <person name="Henrissat B."/>
            <person name="Mortensen U.H."/>
            <person name="Larsen T.O."/>
            <person name="Devries R.P."/>
            <person name="Grigoriev I.V."/>
            <person name="Machida M."/>
            <person name="Baker S.E."/>
            <person name="Andersen M.R."/>
        </authorList>
    </citation>
    <scope>NUCLEOTIDE SEQUENCE [LARGE SCALE GENOMIC DNA]</scope>
    <source>
        <strain evidence="6">IBT 14317</strain>
    </source>
</reference>
<dbReference type="PROSITE" id="PS50048">
    <property type="entry name" value="ZN2_CY6_FUNGAL_2"/>
    <property type="match status" value="1"/>
</dbReference>
<keyword evidence="2" id="KW-0238">DNA-binding</keyword>
<dbReference type="GO" id="GO:0009893">
    <property type="term" value="P:positive regulation of metabolic process"/>
    <property type="evidence" value="ECO:0007669"/>
    <property type="project" value="UniProtKB-ARBA"/>
</dbReference>
<dbReference type="PANTHER" id="PTHR47657">
    <property type="entry name" value="STEROL REGULATORY ELEMENT-BINDING PROTEIN ECM22"/>
    <property type="match status" value="1"/>
</dbReference>
<dbReference type="PROSITE" id="PS00463">
    <property type="entry name" value="ZN2_CY6_FUNGAL_1"/>
    <property type="match status" value="1"/>
</dbReference>
<evidence type="ECO:0000256" key="2">
    <source>
        <dbReference type="ARBA" id="ARBA00023125"/>
    </source>
</evidence>
<keyword evidence="1" id="KW-0805">Transcription regulation</keyword>
<dbReference type="Gene3D" id="4.10.240.10">
    <property type="entry name" value="Zn(2)-C6 fungal-type DNA-binding domain"/>
    <property type="match status" value="1"/>
</dbReference>
<dbReference type="CDD" id="cd00067">
    <property type="entry name" value="GAL4"/>
    <property type="match status" value="1"/>
</dbReference>
<dbReference type="GO" id="GO:0008270">
    <property type="term" value="F:zinc ion binding"/>
    <property type="evidence" value="ECO:0007669"/>
    <property type="project" value="InterPro"/>
</dbReference>
<keyword evidence="4" id="KW-0539">Nucleus</keyword>
<feature type="domain" description="Zn(2)-C6 fungal-type" evidence="5">
    <location>
        <begin position="13"/>
        <end position="43"/>
    </location>
</feature>
<dbReference type="GO" id="GO:0000981">
    <property type="term" value="F:DNA-binding transcription factor activity, RNA polymerase II-specific"/>
    <property type="evidence" value="ECO:0007669"/>
    <property type="project" value="InterPro"/>
</dbReference>
<keyword evidence="3" id="KW-0804">Transcription</keyword>
<evidence type="ECO:0000256" key="4">
    <source>
        <dbReference type="ARBA" id="ARBA00023242"/>
    </source>
</evidence>
<organism evidence="6">
    <name type="scientific">Petromyces alliaceus</name>
    <name type="common">Aspergillus alliaceus</name>
    <dbReference type="NCBI Taxonomy" id="209559"/>
    <lineage>
        <taxon>Eukaryota</taxon>
        <taxon>Fungi</taxon>
        <taxon>Dikarya</taxon>
        <taxon>Ascomycota</taxon>
        <taxon>Pezizomycotina</taxon>
        <taxon>Eurotiomycetes</taxon>
        <taxon>Eurotiomycetidae</taxon>
        <taxon>Eurotiales</taxon>
        <taxon>Aspergillaceae</taxon>
        <taxon>Aspergillus</taxon>
        <taxon>Aspergillus subgen. Circumdati</taxon>
    </lineage>
</organism>
<dbReference type="GO" id="GO:0003677">
    <property type="term" value="F:DNA binding"/>
    <property type="evidence" value="ECO:0007669"/>
    <property type="project" value="UniProtKB-KW"/>
</dbReference>
<dbReference type="InterPro" id="IPR001138">
    <property type="entry name" value="Zn2Cys6_DnaBD"/>
</dbReference>
<dbReference type="InterPro" id="IPR036864">
    <property type="entry name" value="Zn2-C6_fun-type_DNA-bd_sf"/>
</dbReference>
<dbReference type="SUPFAM" id="SSF57701">
    <property type="entry name" value="Zn2/Cys6 DNA-binding domain"/>
    <property type="match status" value="1"/>
</dbReference>
<dbReference type="AlphaFoldDB" id="A0A5N7CP90"/>
<evidence type="ECO:0000256" key="1">
    <source>
        <dbReference type="ARBA" id="ARBA00023015"/>
    </source>
</evidence>
<accession>A0A5N7CP90</accession>
<dbReference type="OrthoDB" id="416217at2759"/>
<dbReference type="PANTHER" id="PTHR47657:SF7">
    <property type="entry name" value="STEROL REGULATORY ELEMENT-BINDING PROTEIN ECM22"/>
    <property type="match status" value="1"/>
</dbReference>
<evidence type="ECO:0000256" key="3">
    <source>
        <dbReference type="ARBA" id="ARBA00023163"/>
    </source>
</evidence>
<sequence length="274" mass="31031">MKGRRSHQKSRSGCLQCRQRKVKCGKEKPTCSNCRKHSVGCYFAPRKIDHLSSASQNVTPLSTPRGDAFYFPRATAHYTTSTAYTFSLHPLLQTFWRVEVPQIGFAAPYTVRVILAISALHLAYLRPDKTQLHLSQASTHHEVALRLATPEMANINPDNSAPLIANWLLLIRGTGTILNFVDESLKTGPLASMLSVRAQFRKFEPTTQHQALEGLRQLALSEIQDQHMPFVMCLEHNLRLETADVFIWLMRGCSTHLMSQIHNQIGPVHRVWVR</sequence>
<dbReference type="InterPro" id="IPR052400">
    <property type="entry name" value="Zn2-C6_fungal_TF"/>
</dbReference>
<name>A0A5N7CP90_PETAA</name>
<evidence type="ECO:0000259" key="5">
    <source>
        <dbReference type="PROSITE" id="PS50048"/>
    </source>
</evidence>